<dbReference type="EMBL" id="JARVCO010000002">
    <property type="protein sequence ID" value="MDZ8117358.1"/>
    <property type="molecule type" value="Genomic_DNA"/>
</dbReference>
<organism evidence="2 3">
    <name type="scientific">Pontiella agarivorans</name>
    <dbReference type="NCBI Taxonomy" id="3038953"/>
    <lineage>
        <taxon>Bacteria</taxon>
        <taxon>Pseudomonadati</taxon>
        <taxon>Kiritimatiellota</taxon>
        <taxon>Kiritimatiellia</taxon>
        <taxon>Kiritimatiellales</taxon>
        <taxon>Pontiellaceae</taxon>
        <taxon>Pontiella</taxon>
    </lineage>
</organism>
<dbReference type="SUPFAM" id="SSF51430">
    <property type="entry name" value="NAD(P)-linked oxidoreductase"/>
    <property type="match status" value="1"/>
</dbReference>
<comment type="caution">
    <text evidence="2">The sequence shown here is derived from an EMBL/GenBank/DDBJ whole genome shotgun (WGS) entry which is preliminary data.</text>
</comment>
<dbReference type="InterPro" id="IPR053135">
    <property type="entry name" value="AKR2_Oxidoreductase"/>
</dbReference>
<dbReference type="Gene3D" id="3.20.20.100">
    <property type="entry name" value="NADP-dependent oxidoreductase domain"/>
    <property type="match status" value="1"/>
</dbReference>
<dbReference type="InterPro" id="IPR036812">
    <property type="entry name" value="NAD(P)_OxRdtase_dom_sf"/>
</dbReference>
<dbReference type="PANTHER" id="PTHR43312">
    <property type="entry name" value="D-THREO-ALDOSE 1-DEHYDROGENASE"/>
    <property type="match status" value="1"/>
</dbReference>
<accession>A0ABU5MTB8</accession>
<feature type="domain" description="NADP-dependent oxidoreductase" evidence="1">
    <location>
        <begin position="156"/>
        <end position="328"/>
    </location>
</feature>
<evidence type="ECO:0000259" key="1">
    <source>
        <dbReference type="Pfam" id="PF00248"/>
    </source>
</evidence>
<dbReference type="Pfam" id="PF00248">
    <property type="entry name" value="Aldo_ket_red"/>
    <property type="match status" value="2"/>
</dbReference>
<name>A0ABU5MTB8_9BACT</name>
<dbReference type="Proteomes" id="UP001290861">
    <property type="component" value="Unassembled WGS sequence"/>
</dbReference>
<protein>
    <submittedName>
        <fullName evidence="2">Aldo/keto reductase</fullName>
    </submittedName>
</protein>
<proteinExistence type="predicted"/>
<keyword evidence="3" id="KW-1185">Reference proteome</keyword>
<feature type="domain" description="NADP-dependent oxidoreductase" evidence="1">
    <location>
        <begin position="16"/>
        <end position="109"/>
    </location>
</feature>
<evidence type="ECO:0000313" key="3">
    <source>
        <dbReference type="Proteomes" id="UP001290861"/>
    </source>
</evidence>
<evidence type="ECO:0000313" key="2">
    <source>
        <dbReference type="EMBL" id="MDZ8117358.1"/>
    </source>
</evidence>
<dbReference type="PANTHER" id="PTHR43312:SF1">
    <property type="entry name" value="NADP-DEPENDENT OXIDOREDUCTASE DOMAIN-CONTAINING PROTEIN"/>
    <property type="match status" value="1"/>
</dbReference>
<gene>
    <name evidence="2" type="ORF">P9H32_01860</name>
</gene>
<sequence length="337" mass="38103">MSYRVLGRTGFMVSEIVLGTFPFTSPDSDPLFDRSLERGINYFDCASAYSQGGVEENLGRYFKQSGNRERLFLSTKLSAYYGMVEQCVQEILKGLPAARQKELRKKAQDLLERRTVKRPGYHINYFGGQEKQFDKAYLRYVVLKEYGMTDAWRARIKANAHKLLEESLQRLQTDYVDVLFLPHGSALPELMDDIVEELFSEFKKKGLIRASAVSFHNDVTNNLLNASQVGFYDVAMCAYNIANHAALDPAMYKARQSGMGLIAMKVAKLFSMQNQPPWRAGKLNATLPDENLSIFAKSYLWALQNPNLSCCVSQMETAAELNDNLQVVGRKVPLKAV</sequence>
<reference evidence="2 3" key="1">
    <citation type="journal article" date="2024" name="Appl. Environ. Microbiol.">
        <title>Pontiella agarivorans sp. nov., a novel marine anaerobic bacterium capable of degrading macroalgal polysaccharides and fixing nitrogen.</title>
        <authorList>
            <person name="Liu N."/>
            <person name="Kivenson V."/>
            <person name="Peng X."/>
            <person name="Cui Z."/>
            <person name="Lankiewicz T.S."/>
            <person name="Gosselin K.M."/>
            <person name="English C.J."/>
            <person name="Blair E.M."/>
            <person name="O'Malley M.A."/>
            <person name="Valentine D.L."/>
        </authorList>
    </citation>
    <scope>NUCLEOTIDE SEQUENCE [LARGE SCALE GENOMIC DNA]</scope>
    <source>
        <strain evidence="2 3">NLcol2</strain>
    </source>
</reference>
<dbReference type="InterPro" id="IPR023210">
    <property type="entry name" value="NADP_OxRdtase_dom"/>
</dbReference>
<dbReference type="RefSeq" id="WP_322607159.1">
    <property type="nucleotide sequence ID" value="NZ_JARVCO010000002.1"/>
</dbReference>